<name>A0AAX4HP61_9BACT</name>
<dbReference type="KEGG" id="psti:SOO65_20015"/>
<evidence type="ECO:0000313" key="2">
    <source>
        <dbReference type="Proteomes" id="UP001324634"/>
    </source>
</evidence>
<dbReference type="SUPFAM" id="SSF55729">
    <property type="entry name" value="Acyl-CoA N-acyltransferases (Nat)"/>
    <property type="match status" value="1"/>
</dbReference>
<keyword evidence="2" id="KW-1185">Reference proteome</keyword>
<accession>A0AAX4HP61</accession>
<dbReference type="AlphaFoldDB" id="A0AAX4HP61"/>
<dbReference type="Proteomes" id="UP001324634">
    <property type="component" value="Chromosome"/>
</dbReference>
<dbReference type="PANTHER" id="PTHR41368:SF1">
    <property type="entry name" value="PROTEIN YGHO"/>
    <property type="match status" value="1"/>
</dbReference>
<dbReference type="InterPro" id="IPR016181">
    <property type="entry name" value="Acyl_CoA_acyltransferase"/>
</dbReference>
<gene>
    <name evidence="1" type="ORF">SOO65_20015</name>
</gene>
<dbReference type="InterPro" id="IPR039968">
    <property type="entry name" value="BcerS-like"/>
</dbReference>
<dbReference type="PANTHER" id="PTHR41368">
    <property type="entry name" value="PROTEIN YGHO"/>
    <property type="match status" value="1"/>
</dbReference>
<dbReference type="EMBL" id="CP139487">
    <property type="protein sequence ID" value="WPU64985.1"/>
    <property type="molecule type" value="Genomic_DNA"/>
</dbReference>
<protein>
    <recommendedName>
        <fullName evidence="3">N-acetyltransferase domain-containing protein</fullName>
    </recommendedName>
</protein>
<evidence type="ECO:0008006" key="3">
    <source>
        <dbReference type="Google" id="ProtNLM"/>
    </source>
</evidence>
<proteinExistence type="predicted"/>
<evidence type="ECO:0000313" key="1">
    <source>
        <dbReference type="EMBL" id="WPU64985.1"/>
    </source>
</evidence>
<dbReference type="RefSeq" id="WP_321394828.1">
    <property type="nucleotide sequence ID" value="NZ_CP139487.1"/>
</dbReference>
<reference evidence="1 2" key="1">
    <citation type="submission" date="2023-11" db="EMBL/GenBank/DDBJ databases">
        <title>Peredibacter starrii A3.12.</title>
        <authorList>
            <person name="Mitchell R.J."/>
        </authorList>
    </citation>
    <scope>NUCLEOTIDE SEQUENCE [LARGE SCALE GENOMIC DNA]</scope>
    <source>
        <strain evidence="1 2">A3.12</strain>
    </source>
</reference>
<organism evidence="1 2">
    <name type="scientific">Peredibacter starrii</name>
    <dbReference type="NCBI Taxonomy" id="28202"/>
    <lineage>
        <taxon>Bacteria</taxon>
        <taxon>Pseudomonadati</taxon>
        <taxon>Bdellovibrionota</taxon>
        <taxon>Bacteriovoracia</taxon>
        <taxon>Bacteriovoracales</taxon>
        <taxon>Bacteriovoracaceae</taxon>
        <taxon>Peredibacter</taxon>
    </lineage>
</organism>
<sequence>MNIQSVDVWDETFFTEFVNFRNKIHRDIEVSFPETNADYSRFFGPDSVFLSDFSWTAVMVKSDKVLAKGILSWRKGTNQGNLGFLDWENNEEAAKILIKEIEQVAKKNNLTVLKTPIDLNFFVKYRIRVPGGEKPVWGEPVYPDYYHDLFEKTGFKEIGRWDTYRLKKIQGIIDYFLKRKKLAVKPTGSHSKTKNKGLRTTIRCVRMNEWENELKIIHQLFTEAYKNMPEFETISFEQFKVIYDDFKYIIHPWYAYIVELRGKPVGFSINFADPLPILSQYKGKKPNLIQKAWIMARLRMNMSCFMIAHVGKIPGPNGEEIKGVQIQASKRIQFWGALMRKVLVTFQHTNSPSRRSFEEKSQTTYAQYVLYGKDL</sequence>